<dbReference type="EMBL" id="JBIBEG010000003">
    <property type="protein sequence ID" value="MFF5896742.1"/>
    <property type="molecule type" value="Genomic_DNA"/>
</dbReference>
<evidence type="ECO:0000313" key="2">
    <source>
        <dbReference type="Proteomes" id="UP001602322"/>
    </source>
</evidence>
<gene>
    <name evidence="1" type="ORF">ACFY8O_12535</name>
</gene>
<sequence length="59" mass="6211">MIGVRSVRTATLGDRPRFEQRVLLAAGTVGNIDPRTHAPGPAEQCTAYGARVVFAGCAQ</sequence>
<dbReference type="Proteomes" id="UP001602322">
    <property type="component" value="Unassembled WGS sequence"/>
</dbReference>
<accession>A0ABW6X3T3</accession>
<reference evidence="1 2" key="1">
    <citation type="submission" date="2024-10" db="EMBL/GenBank/DDBJ databases">
        <title>The Natural Products Discovery Center: Release of the First 8490 Sequenced Strains for Exploring Actinobacteria Biosynthetic Diversity.</title>
        <authorList>
            <person name="Kalkreuter E."/>
            <person name="Kautsar S.A."/>
            <person name="Yang D."/>
            <person name="Bader C.D."/>
            <person name="Teijaro C.N."/>
            <person name="Fluegel L."/>
            <person name="Davis C.M."/>
            <person name="Simpson J.R."/>
            <person name="Lauterbach L."/>
            <person name="Steele A.D."/>
            <person name="Gui C."/>
            <person name="Meng S."/>
            <person name="Li G."/>
            <person name="Viehrig K."/>
            <person name="Ye F."/>
            <person name="Su P."/>
            <person name="Kiefer A.F."/>
            <person name="Nichols A."/>
            <person name="Cepeda A.J."/>
            <person name="Yan W."/>
            <person name="Fan B."/>
            <person name="Jiang Y."/>
            <person name="Adhikari A."/>
            <person name="Zheng C.-J."/>
            <person name="Schuster L."/>
            <person name="Cowan T.M."/>
            <person name="Smanski M.J."/>
            <person name="Chevrette M.G."/>
            <person name="De Carvalho L.P.S."/>
            <person name="Shen B."/>
        </authorList>
    </citation>
    <scope>NUCLEOTIDE SEQUENCE [LARGE SCALE GENOMIC DNA]</scope>
    <source>
        <strain evidence="1 2">NPDC012540</strain>
    </source>
</reference>
<keyword evidence="2" id="KW-1185">Reference proteome</keyword>
<dbReference type="RefSeq" id="WP_387901155.1">
    <property type="nucleotide sequence ID" value="NZ_JBIBEG010000003.1"/>
</dbReference>
<protein>
    <recommendedName>
        <fullName evidence="3">Pyridine nucleotide-disulfide oxidoreductase</fullName>
    </recommendedName>
</protein>
<proteinExistence type="predicted"/>
<evidence type="ECO:0008006" key="3">
    <source>
        <dbReference type="Google" id="ProtNLM"/>
    </source>
</evidence>
<organism evidence="1 2">
    <name type="scientific">Streptomyces argenteolus</name>
    <dbReference type="NCBI Taxonomy" id="67274"/>
    <lineage>
        <taxon>Bacteria</taxon>
        <taxon>Bacillati</taxon>
        <taxon>Actinomycetota</taxon>
        <taxon>Actinomycetes</taxon>
        <taxon>Kitasatosporales</taxon>
        <taxon>Streptomycetaceae</taxon>
        <taxon>Streptomyces</taxon>
    </lineage>
</organism>
<evidence type="ECO:0000313" key="1">
    <source>
        <dbReference type="EMBL" id="MFF5896742.1"/>
    </source>
</evidence>
<name>A0ABW6X3T3_9ACTN</name>
<comment type="caution">
    <text evidence="1">The sequence shown here is derived from an EMBL/GenBank/DDBJ whole genome shotgun (WGS) entry which is preliminary data.</text>
</comment>